<keyword evidence="1" id="KW-1133">Transmembrane helix</keyword>
<dbReference type="Pfam" id="PF03929">
    <property type="entry name" value="PepSY_TM"/>
    <property type="match status" value="1"/>
</dbReference>
<dbReference type="PANTHER" id="PTHR34219:SF9">
    <property type="entry name" value="IRON-REGULATED INNER MEMBRANE PROTEIN"/>
    <property type="match status" value="1"/>
</dbReference>
<feature type="transmembrane region" description="Helical" evidence="1">
    <location>
        <begin position="421"/>
        <end position="441"/>
    </location>
</feature>
<name>A0A9X1ZKN1_9GAMM</name>
<dbReference type="EMBL" id="JAKILB010000002">
    <property type="protein sequence ID" value="MCL1137661.1"/>
    <property type="molecule type" value="Genomic_DNA"/>
</dbReference>
<feature type="transmembrane region" description="Helical" evidence="1">
    <location>
        <begin position="484"/>
        <end position="504"/>
    </location>
</feature>
<evidence type="ECO:0000313" key="2">
    <source>
        <dbReference type="EMBL" id="MCL1137661.1"/>
    </source>
</evidence>
<feature type="transmembrane region" description="Helical" evidence="1">
    <location>
        <begin position="453"/>
        <end position="472"/>
    </location>
</feature>
<feature type="transmembrane region" description="Helical" evidence="1">
    <location>
        <begin position="20"/>
        <end position="38"/>
    </location>
</feature>
<reference evidence="2" key="1">
    <citation type="submission" date="2022-01" db="EMBL/GenBank/DDBJ databases">
        <title>Whole genome-based taxonomy of the Shewanellaceae.</title>
        <authorList>
            <person name="Martin-Rodriguez A.J."/>
        </authorList>
    </citation>
    <scope>NUCLEOTIDE SEQUENCE</scope>
    <source>
        <strain evidence="2">KCTC 23973</strain>
    </source>
</reference>
<feature type="transmembrane region" description="Helical" evidence="1">
    <location>
        <begin position="392"/>
        <end position="415"/>
    </location>
</feature>
<evidence type="ECO:0000256" key="1">
    <source>
        <dbReference type="SAM" id="Phobius"/>
    </source>
</evidence>
<keyword evidence="3" id="KW-1185">Reference proteome</keyword>
<dbReference type="Proteomes" id="UP001139293">
    <property type="component" value="Unassembled WGS sequence"/>
</dbReference>
<dbReference type="PANTHER" id="PTHR34219">
    <property type="entry name" value="IRON-REGULATED INNER MEMBRANE PROTEIN-RELATED"/>
    <property type="match status" value="1"/>
</dbReference>
<sequence length="535" mass="59695">MKIRSDVLRTYQSIHTWTGITTGLLLFIAFFAGALTMFKPQIEQWATPPHTQLSPIAIQDYDQLIAKAVNQYDKAADGFKVNFAADLSPLTWYEKGGGRGFRLDDSLRHATLDDDGNITTQLSTSNELGELIDQLHRTAAIPGKLGHEDIGVLILGLAALLYFIALVSGVIVLLPTLVKSLFALRQHKGANRFWLDSHNLVGVVSLPFHLIIAWTVVVFAFHDPFYGGLQQVYGEQTMFEPRAKSDIEYSVAQLPSINEHIERINQLASDYQIKSMEYTKLSSTAPSLAVEVVANDRMMRGGYSDYIYLNPYTYKVEFSTVHQATDGLYGDIVNSFFALHFGNYGGGFTRWIYFSLGLLGAFLFYSGNLLWLEKRRQKQPLQKRSVRFMSSLTIGICLGSMLGVSSAMLATKWLYLFNEQINQHYLSCYYLIFFAALIYSFARGAAVAAIHLLKLLALSCLLIPISSLLTLWVPGLTSWAPADFNGGLIELMALLFAGLFYLAAIKAQRRTALGEPNSIWAIEPKVSSKLMVNEI</sequence>
<evidence type="ECO:0000313" key="3">
    <source>
        <dbReference type="Proteomes" id="UP001139293"/>
    </source>
</evidence>
<organism evidence="2 3">
    <name type="scientific">Shewanella pneumatophori</name>
    <dbReference type="NCBI Taxonomy" id="314092"/>
    <lineage>
        <taxon>Bacteria</taxon>
        <taxon>Pseudomonadati</taxon>
        <taxon>Pseudomonadota</taxon>
        <taxon>Gammaproteobacteria</taxon>
        <taxon>Alteromonadales</taxon>
        <taxon>Shewanellaceae</taxon>
        <taxon>Shewanella</taxon>
    </lineage>
</organism>
<protein>
    <submittedName>
        <fullName evidence="2">PepSY domain-containing protein</fullName>
    </submittedName>
</protein>
<dbReference type="InterPro" id="IPR005625">
    <property type="entry name" value="PepSY-ass_TM"/>
</dbReference>
<keyword evidence="1" id="KW-0472">Membrane</keyword>
<feature type="transmembrane region" description="Helical" evidence="1">
    <location>
        <begin position="152"/>
        <end position="178"/>
    </location>
</feature>
<proteinExistence type="predicted"/>
<accession>A0A9X1ZKN1</accession>
<feature type="transmembrane region" description="Helical" evidence="1">
    <location>
        <begin position="199"/>
        <end position="221"/>
    </location>
</feature>
<dbReference type="AlphaFoldDB" id="A0A9X1ZKN1"/>
<keyword evidence="1" id="KW-0812">Transmembrane</keyword>
<gene>
    <name evidence="2" type="ORF">L2740_03760</name>
</gene>
<comment type="caution">
    <text evidence="2">The sequence shown here is derived from an EMBL/GenBank/DDBJ whole genome shotgun (WGS) entry which is preliminary data.</text>
</comment>
<feature type="transmembrane region" description="Helical" evidence="1">
    <location>
        <begin position="351"/>
        <end position="371"/>
    </location>
</feature>
<dbReference type="RefSeq" id="WP_248948783.1">
    <property type="nucleotide sequence ID" value="NZ_JAKILB010000002.1"/>
</dbReference>